<keyword evidence="1" id="KW-0732">Signal</keyword>
<reference evidence="2 3" key="1">
    <citation type="submission" date="2024-10" db="EMBL/GenBank/DDBJ databases">
        <authorList>
            <person name="Kim D."/>
        </authorList>
    </citation>
    <scope>NUCLEOTIDE SEQUENCE [LARGE SCALE GENOMIC DNA]</scope>
    <source>
        <strain evidence="2">Taebaek</strain>
    </source>
</reference>
<comment type="caution">
    <text evidence="2">The sequence shown here is derived from an EMBL/GenBank/DDBJ whole genome shotgun (WGS) entry which is preliminary data.</text>
</comment>
<evidence type="ECO:0000256" key="1">
    <source>
        <dbReference type="SAM" id="SignalP"/>
    </source>
</evidence>
<dbReference type="SUPFAM" id="SSF140990">
    <property type="entry name" value="FtsH protease domain-like"/>
    <property type="match status" value="1"/>
</dbReference>
<name>A0ABD2HUG3_HETSC</name>
<dbReference type="Proteomes" id="UP001620645">
    <property type="component" value="Unassembled WGS sequence"/>
</dbReference>
<dbReference type="InterPro" id="IPR037219">
    <property type="entry name" value="Peptidase_M41-like"/>
</dbReference>
<protein>
    <submittedName>
        <fullName evidence="2">Uncharacterized protein</fullName>
    </submittedName>
</protein>
<sequence length="201" mass="23159">MNAVLSFLISALTFFATDKQEAAPGLMEVRRREAYHQAGLIMANHLDKHGTECRTSTQGENEGETWIYSRNRYTLAQATAFFHYYFGGSAAEKMTFGVYDVNASFDDWLKAGTIAHAIVCQYENNKEKVVERIALTNTKFYPYNDNIKQRIKIKMEKAFKFVSNQFKKEEVKEAINQLANALLQKTELHCDEIKRLEIFSM</sequence>
<evidence type="ECO:0000313" key="3">
    <source>
        <dbReference type="Proteomes" id="UP001620645"/>
    </source>
</evidence>
<evidence type="ECO:0000313" key="2">
    <source>
        <dbReference type="EMBL" id="KAL3070227.1"/>
    </source>
</evidence>
<dbReference type="Gene3D" id="1.20.58.760">
    <property type="entry name" value="Peptidase M41"/>
    <property type="match status" value="1"/>
</dbReference>
<dbReference type="AlphaFoldDB" id="A0ABD2HUG3"/>
<proteinExistence type="predicted"/>
<feature type="chain" id="PRO_5044803660" evidence="1">
    <location>
        <begin position="23"/>
        <end position="201"/>
    </location>
</feature>
<keyword evidence="3" id="KW-1185">Reference proteome</keyword>
<organism evidence="2 3">
    <name type="scientific">Heterodera schachtii</name>
    <name type="common">Sugarbeet cyst nematode worm</name>
    <name type="synonym">Tylenchus schachtii</name>
    <dbReference type="NCBI Taxonomy" id="97005"/>
    <lineage>
        <taxon>Eukaryota</taxon>
        <taxon>Metazoa</taxon>
        <taxon>Ecdysozoa</taxon>
        <taxon>Nematoda</taxon>
        <taxon>Chromadorea</taxon>
        <taxon>Rhabditida</taxon>
        <taxon>Tylenchina</taxon>
        <taxon>Tylenchomorpha</taxon>
        <taxon>Tylenchoidea</taxon>
        <taxon>Heteroderidae</taxon>
        <taxon>Heteroderinae</taxon>
        <taxon>Heterodera</taxon>
    </lineage>
</organism>
<accession>A0ABD2HUG3</accession>
<dbReference type="EMBL" id="JBICCN010000416">
    <property type="protein sequence ID" value="KAL3070227.1"/>
    <property type="molecule type" value="Genomic_DNA"/>
</dbReference>
<gene>
    <name evidence="2" type="ORF">niasHS_016578</name>
</gene>
<feature type="signal peptide" evidence="1">
    <location>
        <begin position="1"/>
        <end position="22"/>
    </location>
</feature>